<evidence type="ECO:0000313" key="3">
    <source>
        <dbReference type="Proteomes" id="UP000657918"/>
    </source>
</evidence>
<dbReference type="InterPro" id="IPR007529">
    <property type="entry name" value="Znf_HIT"/>
</dbReference>
<feature type="domain" description="HIT-type" evidence="1">
    <location>
        <begin position="82"/>
        <end position="113"/>
    </location>
</feature>
<dbReference type="PANTHER" id="PTHR21561:SF16">
    <property type="entry name" value="PAPA-1-LIKE FAMILY PROTEIN _ ZINC FINGER (HIT TYPE) FAMILY PROTEIN"/>
    <property type="match status" value="1"/>
</dbReference>
<dbReference type="EMBL" id="JADGMS010000010">
    <property type="protein sequence ID" value="KAF9674268.1"/>
    <property type="molecule type" value="Genomic_DNA"/>
</dbReference>
<dbReference type="InterPro" id="IPR029523">
    <property type="entry name" value="INO80B/Ies2"/>
</dbReference>
<sequence>MERQKSSNSNILYLLHPTVFSSIQIKNKIYLVQAKAAKFDELGPNSVRWATVQTGTLLIIATRTFFVGFTQRGDLIYCHPPPREKCAGSNCTNAYKYQDLTSKLPLCSLHCYNAIHEKMQPSIARSMKEIDGLIIRNLVLLQ</sequence>
<reference evidence="2 3" key="1">
    <citation type="submission" date="2020-10" db="EMBL/GenBank/DDBJ databases">
        <title>Plant Genome Project.</title>
        <authorList>
            <person name="Zhang R.-G."/>
        </authorList>
    </citation>
    <scope>NUCLEOTIDE SEQUENCE [LARGE SCALE GENOMIC DNA]</scope>
    <source>
        <strain evidence="2">FAFU-HL-1</strain>
        <tissue evidence="2">Leaf</tissue>
    </source>
</reference>
<protein>
    <recommendedName>
        <fullName evidence="1">HIT-type domain-containing protein</fullName>
    </recommendedName>
</protein>
<name>A0A835JTG6_9ROSI</name>
<dbReference type="PANTHER" id="PTHR21561">
    <property type="entry name" value="INO80 COMPLEX SUBUNIT B"/>
    <property type="match status" value="1"/>
</dbReference>
<dbReference type="GO" id="GO:0031011">
    <property type="term" value="C:Ino80 complex"/>
    <property type="evidence" value="ECO:0007669"/>
    <property type="project" value="InterPro"/>
</dbReference>
<dbReference type="Pfam" id="PF04438">
    <property type="entry name" value="zf-HIT"/>
    <property type="match status" value="1"/>
</dbReference>
<dbReference type="OrthoDB" id="2021186at2759"/>
<dbReference type="GO" id="GO:0006338">
    <property type="term" value="P:chromatin remodeling"/>
    <property type="evidence" value="ECO:0007669"/>
    <property type="project" value="InterPro"/>
</dbReference>
<proteinExistence type="predicted"/>
<dbReference type="AlphaFoldDB" id="A0A835JTG6"/>
<keyword evidence="3" id="KW-1185">Reference proteome</keyword>
<accession>A0A835JTG6</accession>
<evidence type="ECO:0000259" key="1">
    <source>
        <dbReference type="Pfam" id="PF04438"/>
    </source>
</evidence>
<dbReference type="Proteomes" id="UP000657918">
    <property type="component" value="Unassembled WGS sequence"/>
</dbReference>
<gene>
    <name evidence="2" type="ORF">SADUNF_Sadunf10G0109700</name>
</gene>
<evidence type="ECO:0000313" key="2">
    <source>
        <dbReference type="EMBL" id="KAF9674268.1"/>
    </source>
</evidence>
<organism evidence="2 3">
    <name type="scientific">Salix dunnii</name>
    <dbReference type="NCBI Taxonomy" id="1413687"/>
    <lineage>
        <taxon>Eukaryota</taxon>
        <taxon>Viridiplantae</taxon>
        <taxon>Streptophyta</taxon>
        <taxon>Embryophyta</taxon>
        <taxon>Tracheophyta</taxon>
        <taxon>Spermatophyta</taxon>
        <taxon>Magnoliopsida</taxon>
        <taxon>eudicotyledons</taxon>
        <taxon>Gunneridae</taxon>
        <taxon>Pentapetalae</taxon>
        <taxon>rosids</taxon>
        <taxon>fabids</taxon>
        <taxon>Malpighiales</taxon>
        <taxon>Salicaceae</taxon>
        <taxon>Saliceae</taxon>
        <taxon>Salix</taxon>
    </lineage>
</organism>
<comment type="caution">
    <text evidence="2">The sequence shown here is derived from an EMBL/GenBank/DDBJ whole genome shotgun (WGS) entry which is preliminary data.</text>
</comment>